<reference evidence="2" key="3">
    <citation type="submission" date="2025-09" db="UniProtKB">
        <authorList>
            <consortium name="Ensembl"/>
        </authorList>
    </citation>
    <scope>IDENTIFICATION</scope>
</reference>
<keyword evidence="3" id="KW-1185">Reference proteome</keyword>
<dbReference type="PANTHER" id="PTHR21532:SF0">
    <property type="entry name" value="CILIA- AND FLAGELLA-ASSOCIATED PROTEIN 36"/>
    <property type="match status" value="1"/>
</dbReference>
<feature type="compositionally biased region" description="Basic and acidic residues" evidence="1">
    <location>
        <begin position="130"/>
        <end position="149"/>
    </location>
</feature>
<dbReference type="Proteomes" id="UP000007875">
    <property type="component" value="Unassembled WGS sequence"/>
</dbReference>
<organism evidence="2 3">
    <name type="scientific">Ciona savignyi</name>
    <name type="common">Pacific transparent sea squirt</name>
    <dbReference type="NCBI Taxonomy" id="51511"/>
    <lineage>
        <taxon>Eukaryota</taxon>
        <taxon>Metazoa</taxon>
        <taxon>Chordata</taxon>
        <taxon>Tunicata</taxon>
        <taxon>Ascidiacea</taxon>
        <taxon>Phlebobranchia</taxon>
        <taxon>Cionidae</taxon>
        <taxon>Ciona</taxon>
    </lineage>
</organism>
<protein>
    <submittedName>
        <fullName evidence="2">Uncharacterized protein</fullName>
    </submittedName>
</protein>
<feature type="compositionally biased region" description="Polar residues" evidence="1">
    <location>
        <begin position="150"/>
        <end position="165"/>
    </location>
</feature>
<feature type="region of interest" description="Disordered" evidence="1">
    <location>
        <begin position="52"/>
        <end position="76"/>
    </location>
</feature>
<evidence type="ECO:0000313" key="2">
    <source>
        <dbReference type="Ensembl" id="ENSCSAVP00000007351.1"/>
    </source>
</evidence>
<reference evidence="2" key="2">
    <citation type="submission" date="2025-08" db="UniProtKB">
        <authorList>
            <consortium name="Ensembl"/>
        </authorList>
    </citation>
    <scope>IDENTIFICATION</scope>
</reference>
<proteinExistence type="predicted"/>
<dbReference type="InterPro" id="IPR038888">
    <property type="entry name" value="CFAP36"/>
</dbReference>
<feature type="region of interest" description="Disordered" evidence="1">
    <location>
        <begin position="130"/>
        <end position="175"/>
    </location>
</feature>
<dbReference type="GO" id="GO:0005930">
    <property type="term" value="C:axoneme"/>
    <property type="evidence" value="ECO:0007669"/>
    <property type="project" value="TreeGrafter"/>
</dbReference>
<reference evidence="3" key="1">
    <citation type="submission" date="2003-08" db="EMBL/GenBank/DDBJ databases">
        <authorList>
            <person name="Birren B."/>
            <person name="Nusbaum C."/>
            <person name="Abebe A."/>
            <person name="Abouelleil A."/>
            <person name="Adekoya E."/>
            <person name="Ait-zahra M."/>
            <person name="Allen N."/>
            <person name="Allen T."/>
            <person name="An P."/>
            <person name="Anderson M."/>
            <person name="Anderson S."/>
            <person name="Arachchi H."/>
            <person name="Armbruster J."/>
            <person name="Bachantsang P."/>
            <person name="Baldwin J."/>
            <person name="Barry A."/>
            <person name="Bayul T."/>
            <person name="Blitshsteyn B."/>
            <person name="Bloom T."/>
            <person name="Blye J."/>
            <person name="Boguslavskiy L."/>
            <person name="Borowsky M."/>
            <person name="Boukhgalter B."/>
            <person name="Brunache A."/>
            <person name="Butler J."/>
            <person name="Calixte N."/>
            <person name="Calvo S."/>
            <person name="Camarata J."/>
            <person name="Campo K."/>
            <person name="Chang J."/>
            <person name="Cheshatsang Y."/>
            <person name="Citroen M."/>
            <person name="Collymore A."/>
            <person name="Considine T."/>
            <person name="Cook A."/>
            <person name="Cooke P."/>
            <person name="Corum B."/>
            <person name="Cuomo C."/>
            <person name="David R."/>
            <person name="Dawoe T."/>
            <person name="Degray S."/>
            <person name="Dodge S."/>
            <person name="Dooley K."/>
            <person name="Dorje P."/>
            <person name="Dorjee K."/>
            <person name="Dorris L."/>
            <person name="Duffey N."/>
            <person name="Dupes A."/>
            <person name="Elkins T."/>
            <person name="Engels R."/>
            <person name="Erickson J."/>
            <person name="Farina A."/>
            <person name="Faro S."/>
            <person name="Ferreira P."/>
            <person name="Fischer H."/>
            <person name="Fitzgerald M."/>
            <person name="Foley K."/>
            <person name="Gage D."/>
            <person name="Galagan J."/>
            <person name="Gearin G."/>
            <person name="Gnerre S."/>
            <person name="Gnirke A."/>
            <person name="Goyette A."/>
            <person name="Graham J."/>
            <person name="Grandbois E."/>
            <person name="Gyaltsen K."/>
            <person name="Hafez N."/>
            <person name="Hagopian D."/>
            <person name="Hagos B."/>
            <person name="Hall J."/>
            <person name="Hatcher B."/>
            <person name="Heller A."/>
            <person name="Higgins H."/>
            <person name="Honan T."/>
            <person name="Horn A."/>
            <person name="Houde N."/>
            <person name="Hughes L."/>
            <person name="Hulme W."/>
            <person name="Husby E."/>
            <person name="Iliev I."/>
            <person name="Jaffe D."/>
            <person name="Jones C."/>
            <person name="Kamal M."/>
            <person name="Kamat A."/>
            <person name="Kamvysselis M."/>
            <person name="Karlsson E."/>
            <person name="Kells C."/>
            <person name="Kieu A."/>
            <person name="Kisner P."/>
            <person name="Kodira C."/>
            <person name="Kulbokas E."/>
            <person name="Labutti K."/>
            <person name="Lama D."/>
            <person name="Landers T."/>
            <person name="Leger J."/>
            <person name="Levine S."/>
            <person name="Lewis D."/>
            <person name="Lewis T."/>
            <person name="Lindblad-toh K."/>
            <person name="Liu X."/>
            <person name="Lokyitsang T."/>
            <person name="Lokyitsang Y."/>
            <person name="Lucien O."/>
            <person name="Lui A."/>
            <person name="Ma L.J."/>
            <person name="Mabbitt R."/>
            <person name="Macdonald J."/>
            <person name="Maclean C."/>
            <person name="Major J."/>
            <person name="Manning J."/>
            <person name="Marabella R."/>
            <person name="Maru K."/>
            <person name="Matthews C."/>
            <person name="Mauceli E."/>
            <person name="Mccarthy M."/>
            <person name="Mcdonough S."/>
            <person name="Mcghee T."/>
            <person name="Meldrim J."/>
            <person name="Meneus L."/>
            <person name="Mesirov J."/>
            <person name="Mihalev A."/>
            <person name="Mihova T."/>
            <person name="Mikkelsen T."/>
            <person name="Mlenga V."/>
            <person name="Moru K."/>
            <person name="Mozes J."/>
            <person name="Mulrain L."/>
            <person name="Munson G."/>
            <person name="Naylor J."/>
            <person name="Newes C."/>
            <person name="Nguyen C."/>
            <person name="Nguyen N."/>
            <person name="Nguyen T."/>
            <person name="Nicol R."/>
            <person name="Nielsen C."/>
            <person name="Nizzari M."/>
            <person name="Norbu C."/>
            <person name="Norbu N."/>
            <person name="O'donnell P."/>
            <person name="Okoawo O."/>
            <person name="O'leary S."/>
            <person name="Omotosho B."/>
            <person name="O'neill K."/>
            <person name="Osman S."/>
            <person name="Parker S."/>
            <person name="Perrin D."/>
            <person name="Phunkhang P."/>
            <person name="Piqani B."/>
            <person name="Purcell S."/>
            <person name="Rachupka T."/>
            <person name="Ramasamy U."/>
            <person name="Rameau R."/>
            <person name="Ray V."/>
            <person name="Raymond C."/>
            <person name="Retta R."/>
            <person name="Richardson S."/>
            <person name="Rise C."/>
            <person name="Rodriguez J."/>
            <person name="Rogers J."/>
            <person name="Rogov P."/>
            <person name="Rutman M."/>
            <person name="Schupbach R."/>
            <person name="Seaman C."/>
            <person name="Settipalli S."/>
            <person name="Sharpe T."/>
            <person name="Sheridan J."/>
            <person name="Sherpa N."/>
            <person name="Shi J."/>
            <person name="Smirnov S."/>
            <person name="Smith C."/>
            <person name="Sougnez C."/>
            <person name="Spencer B."/>
            <person name="Stalker J."/>
            <person name="Stange-thomann N."/>
            <person name="Stavropoulos S."/>
            <person name="Stetson K."/>
            <person name="Stone C."/>
            <person name="Stone S."/>
            <person name="Stubbs M."/>
            <person name="Talamas J."/>
            <person name="Tchuinga P."/>
            <person name="Tenzing P."/>
            <person name="Tesfaye S."/>
            <person name="Theodore J."/>
            <person name="Thoulutsang Y."/>
            <person name="Topham K."/>
            <person name="Towey S."/>
            <person name="Tsamla T."/>
            <person name="Tsomo N."/>
            <person name="Vallee D."/>
            <person name="Vassiliev H."/>
            <person name="Venkataraman V."/>
            <person name="Vinson J."/>
            <person name="Vo A."/>
            <person name="Wade C."/>
            <person name="Wang S."/>
            <person name="Wangchuk T."/>
            <person name="Wangdi T."/>
            <person name="Whittaker C."/>
            <person name="Wilkinson J."/>
            <person name="Wu Y."/>
            <person name="Wyman D."/>
            <person name="Yadav S."/>
            <person name="Yang S."/>
            <person name="Yang X."/>
            <person name="Yeager S."/>
            <person name="Yee E."/>
            <person name="Young G."/>
            <person name="Zainoun J."/>
            <person name="Zembeck L."/>
            <person name="Zimmer A."/>
            <person name="Zody M."/>
            <person name="Lander E."/>
        </authorList>
    </citation>
    <scope>NUCLEOTIDE SEQUENCE [LARGE SCALE GENOMIC DNA]</scope>
</reference>
<dbReference type="InParanoid" id="H2YPU3"/>
<dbReference type="AlphaFoldDB" id="H2YPU3"/>
<dbReference type="FunCoup" id="H2YPU3">
    <property type="interactions" value="48"/>
</dbReference>
<dbReference type="Ensembl" id="ENSCSAVT00000007448.1">
    <property type="protein sequence ID" value="ENSCSAVP00000007351.1"/>
    <property type="gene ID" value="ENSCSAVG00000004391.1"/>
</dbReference>
<evidence type="ECO:0000313" key="3">
    <source>
        <dbReference type="Proteomes" id="UP000007875"/>
    </source>
</evidence>
<dbReference type="GO" id="GO:0097546">
    <property type="term" value="C:ciliary base"/>
    <property type="evidence" value="ECO:0007669"/>
    <property type="project" value="TreeGrafter"/>
</dbReference>
<name>H2YPU3_CIOSA</name>
<dbReference type="HOGENOM" id="CLU_1414712_0_0_1"/>
<accession>H2YPU3</accession>
<dbReference type="PANTHER" id="PTHR21532">
    <property type="entry name" value="PHOSPHODIESTERASE HL"/>
    <property type="match status" value="1"/>
</dbReference>
<sequence length="192" mass="21607">MEMMKAQAEEEERMLNEAIKLSLLTSNDTSATNTSVSEVLKVEVPSLFKQTSAKEPKGKKITAPKASVSSLPPLRRTTASAANDWINEARSEMKTTVDVPQPTAQKQAELSAALSASEIEQRKQYLKNQRDKILEQKRKNRQTELKEFKNNQSESPNQANQVSNPQDEKEGHNARLALAARLKREVIRHKKN</sequence>
<evidence type="ECO:0000256" key="1">
    <source>
        <dbReference type="SAM" id="MobiDB-lite"/>
    </source>
</evidence>